<reference evidence="3" key="1">
    <citation type="submission" date="2022-09" db="EMBL/GenBank/DDBJ databases">
        <title>Tahibacter sp. nov., isolated from a fresh water.</title>
        <authorList>
            <person name="Baek J.H."/>
            <person name="Lee J.K."/>
            <person name="Kim J.M."/>
            <person name="Jeon C.O."/>
        </authorList>
    </citation>
    <scope>NUCLEOTIDE SEQUENCE</scope>
    <source>
        <strain evidence="3">W38</strain>
    </source>
</reference>
<feature type="signal peptide" evidence="2">
    <location>
        <begin position="1"/>
        <end position="21"/>
    </location>
</feature>
<gene>
    <name evidence="3" type="ORF">N4264_03310</name>
</gene>
<evidence type="ECO:0000256" key="1">
    <source>
        <dbReference type="SAM" id="MobiDB-lite"/>
    </source>
</evidence>
<evidence type="ECO:0000256" key="2">
    <source>
        <dbReference type="SAM" id="SignalP"/>
    </source>
</evidence>
<feature type="chain" id="PRO_5046604540" evidence="2">
    <location>
        <begin position="22"/>
        <end position="139"/>
    </location>
</feature>
<keyword evidence="2" id="KW-0732">Signal</keyword>
<dbReference type="Gene3D" id="2.20.130.30">
    <property type="entry name" value="Protein of unknown function DUF2782"/>
    <property type="match status" value="1"/>
</dbReference>
<dbReference type="Proteomes" id="UP001064632">
    <property type="component" value="Chromosome"/>
</dbReference>
<feature type="compositionally biased region" description="Low complexity" evidence="1">
    <location>
        <begin position="49"/>
        <end position="65"/>
    </location>
</feature>
<name>A0ABY6BG02_9GAMM</name>
<dbReference type="Pfam" id="PF11191">
    <property type="entry name" value="DUF2782"/>
    <property type="match status" value="1"/>
</dbReference>
<evidence type="ECO:0000313" key="4">
    <source>
        <dbReference type="Proteomes" id="UP001064632"/>
    </source>
</evidence>
<feature type="region of interest" description="Disordered" evidence="1">
    <location>
        <begin position="20"/>
        <end position="85"/>
    </location>
</feature>
<dbReference type="EMBL" id="CP104694">
    <property type="protein sequence ID" value="UXI68694.1"/>
    <property type="molecule type" value="Genomic_DNA"/>
</dbReference>
<keyword evidence="4" id="KW-1185">Reference proteome</keyword>
<sequence length="139" mass="14351">MSPKVIVLALGLAGVAVGASAAEPPAKADASALPAALPPPSLEDPGVKTAPEPAATADTPAAGAARNKRGEAAPDVSIRQEGDDTIEEYRTSGRVTMIRISRKGGVQQTFIDTDGDGRLEGNPKEGPVAPVYYKLYEWN</sequence>
<accession>A0ABY6BG02</accession>
<organism evidence="3 4">
    <name type="scientific">Tahibacter amnicola</name>
    <dbReference type="NCBI Taxonomy" id="2976241"/>
    <lineage>
        <taxon>Bacteria</taxon>
        <taxon>Pseudomonadati</taxon>
        <taxon>Pseudomonadota</taxon>
        <taxon>Gammaproteobacteria</taxon>
        <taxon>Lysobacterales</taxon>
        <taxon>Rhodanobacteraceae</taxon>
        <taxon>Tahibacter</taxon>
    </lineage>
</organism>
<feature type="compositionally biased region" description="Low complexity" evidence="1">
    <location>
        <begin position="20"/>
        <end position="35"/>
    </location>
</feature>
<proteinExistence type="predicted"/>
<evidence type="ECO:0000313" key="3">
    <source>
        <dbReference type="EMBL" id="UXI68694.1"/>
    </source>
</evidence>
<dbReference type="RefSeq" id="WP_261695653.1">
    <property type="nucleotide sequence ID" value="NZ_CP104694.1"/>
</dbReference>
<feature type="compositionally biased region" description="Basic and acidic residues" evidence="1">
    <location>
        <begin position="68"/>
        <end position="85"/>
    </location>
</feature>
<dbReference type="InterPro" id="IPR021357">
    <property type="entry name" value="DUF2782"/>
</dbReference>
<protein>
    <submittedName>
        <fullName evidence="3">DUF2782 domain-containing protein</fullName>
    </submittedName>
</protein>